<dbReference type="RefSeq" id="WP_121099922.1">
    <property type="nucleotide sequence ID" value="NZ_RBII01000001.1"/>
</dbReference>
<dbReference type="InterPro" id="IPR005017">
    <property type="entry name" value="OMPP1/FadL/TodX"/>
</dbReference>
<organism evidence="9 10">
    <name type="scientific">Litorimonas taeanensis</name>
    <dbReference type="NCBI Taxonomy" id="568099"/>
    <lineage>
        <taxon>Bacteria</taxon>
        <taxon>Pseudomonadati</taxon>
        <taxon>Pseudomonadota</taxon>
        <taxon>Alphaproteobacteria</taxon>
        <taxon>Maricaulales</taxon>
        <taxon>Robiginitomaculaceae</taxon>
    </lineage>
</organism>
<evidence type="ECO:0000313" key="10">
    <source>
        <dbReference type="Proteomes" id="UP000282211"/>
    </source>
</evidence>
<evidence type="ECO:0000256" key="5">
    <source>
        <dbReference type="ARBA" id="ARBA00022729"/>
    </source>
</evidence>
<evidence type="ECO:0000256" key="6">
    <source>
        <dbReference type="ARBA" id="ARBA00023136"/>
    </source>
</evidence>
<dbReference type="PANTHER" id="PTHR35093">
    <property type="entry name" value="OUTER MEMBRANE PROTEIN NMB0088-RELATED"/>
    <property type="match status" value="1"/>
</dbReference>
<sequence>MFNKPKIMMRCQYISGFTVAAFMATMTMPTTAHAGSFQINENSAIDLGRANSGRVTQTQDASIAYGNPALMTQFKRLTITSTLSYIDGKGEFVDLGSTDVLGQPLGNEPGDFFDNAPVPAFALVYPYNEKLAFGLSVNAPYGLSSTYEAGDIQRYQALGSALTTINVNPSFGYALSDTLSIGGGISLQYAHADLSSAIDFGAVCFAQLNPTSCGALGLTPQSADGELEIIGDDISFGYNIGLAFTPTDNLTLGAHYRSGIEHRLEGDAEITVPAQAQPLTATGAFIDTQWGAGLPLPGVLEFGLQWKATEALMLSANFNRTEWSDLQSLDVDFDNPAQPPTGEELFYDNSNRYAVGVDYAVSNNWTLRAGYAFDESPSQIDAPTARIPDSDRNIFAVGASYSGWDFAELSVGYNHFNFKDTAFDKLGPTNDRVLGTSKVSVNVFAMGLTKSF</sequence>
<dbReference type="AlphaFoldDB" id="A0A420WM36"/>
<keyword evidence="10" id="KW-1185">Reference proteome</keyword>
<keyword evidence="5 8" id="KW-0732">Signal</keyword>
<evidence type="ECO:0000256" key="3">
    <source>
        <dbReference type="ARBA" id="ARBA00022452"/>
    </source>
</evidence>
<dbReference type="EMBL" id="RBII01000001">
    <property type="protein sequence ID" value="RKQ72050.1"/>
    <property type="molecule type" value="Genomic_DNA"/>
</dbReference>
<reference evidence="9 10" key="1">
    <citation type="submission" date="2018-10" db="EMBL/GenBank/DDBJ databases">
        <title>Genomic Encyclopedia of Type Strains, Phase IV (KMG-IV): sequencing the most valuable type-strain genomes for metagenomic binning, comparative biology and taxonomic classification.</title>
        <authorList>
            <person name="Goeker M."/>
        </authorList>
    </citation>
    <scope>NUCLEOTIDE SEQUENCE [LARGE SCALE GENOMIC DNA]</scope>
    <source>
        <strain evidence="9 10">DSM 22008</strain>
    </source>
</reference>
<evidence type="ECO:0000256" key="1">
    <source>
        <dbReference type="ARBA" id="ARBA00004571"/>
    </source>
</evidence>
<gene>
    <name evidence="9" type="ORF">DES40_1387</name>
</gene>
<feature type="chain" id="PRO_5019581592" evidence="8">
    <location>
        <begin position="35"/>
        <end position="452"/>
    </location>
</feature>
<keyword evidence="7" id="KW-0998">Cell outer membrane</keyword>
<dbReference type="FunCoup" id="A0A420WM36">
    <property type="interactions" value="39"/>
</dbReference>
<accession>A0A420WM36</accession>
<comment type="similarity">
    <text evidence="2">Belongs to the OmpP1/FadL family.</text>
</comment>
<keyword evidence="4" id="KW-0812">Transmembrane</keyword>
<dbReference type="InParanoid" id="A0A420WM36"/>
<dbReference type="Proteomes" id="UP000282211">
    <property type="component" value="Unassembled WGS sequence"/>
</dbReference>
<proteinExistence type="inferred from homology"/>
<evidence type="ECO:0000256" key="8">
    <source>
        <dbReference type="SAM" id="SignalP"/>
    </source>
</evidence>
<evidence type="ECO:0000256" key="4">
    <source>
        <dbReference type="ARBA" id="ARBA00022692"/>
    </source>
</evidence>
<name>A0A420WM36_9PROT</name>
<protein>
    <submittedName>
        <fullName evidence="9">Long-chain fatty acid transport protein</fullName>
    </submittedName>
</protein>
<dbReference type="PANTHER" id="PTHR35093:SF3">
    <property type="entry name" value="LONG-CHAIN FATTY ACID TRANSPORT PROTEIN"/>
    <property type="match status" value="1"/>
</dbReference>
<evidence type="ECO:0000256" key="2">
    <source>
        <dbReference type="ARBA" id="ARBA00008163"/>
    </source>
</evidence>
<dbReference type="OrthoDB" id="19849at2"/>
<dbReference type="GO" id="GO:0009279">
    <property type="term" value="C:cell outer membrane"/>
    <property type="evidence" value="ECO:0007669"/>
    <property type="project" value="UniProtKB-SubCell"/>
</dbReference>
<comment type="caution">
    <text evidence="9">The sequence shown here is derived from an EMBL/GenBank/DDBJ whole genome shotgun (WGS) entry which is preliminary data.</text>
</comment>
<evidence type="ECO:0000313" key="9">
    <source>
        <dbReference type="EMBL" id="RKQ72050.1"/>
    </source>
</evidence>
<evidence type="ECO:0000256" key="7">
    <source>
        <dbReference type="ARBA" id="ARBA00023237"/>
    </source>
</evidence>
<dbReference type="Gene3D" id="2.40.160.60">
    <property type="entry name" value="Outer membrane protein transport protein (OMPP1/FadL/TodX)"/>
    <property type="match status" value="1"/>
</dbReference>
<dbReference type="GO" id="GO:0015483">
    <property type="term" value="F:long-chain fatty acid transporting porin activity"/>
    <property type="evidence" value="ECO:0007669"/>
    <property type="project" value="TreeGrafter"/>
</dbReference>
<dbReference type="SUPFAM" id="SSF56935">
    <property type="entry name" value="Porins"/>
    <property type="match status" value="1"/>
</dbReference>
<feature type="signal peptide" evidence="8">
    <location>
        <begin position="1"/>
        <end position="34"/>
    </location>
</feature>
<dbReference type="Pfam" id="PF03349">
    <property type="entry name" value="Toluene_X"/>
    <property type="match status" value="1"/>
</dbReference>
<comment type="subcellular location">
    <subcellularLocation>
        <location evidence="1">Cell outer membrane</location>
        <topology evidence="1">Multi-pass membrane protein</topology>
    </subcellularLocation>
</comment>
<keyword evidence="3" id="KW-1134">Transmembrane beta strand</keyword>
<keyword evidence="6" id="KW-0472">Membrane</keyword>